<feature type="compositionally biased region" description="Basic and acidic residues" evidence="1">
    <location>
        <begin position="41"/>
        <end position="67"/>
    </location>
</feature>
<keyword evidence="3" id="KW-1185">Reference proteome</keyword>
<dbReference type="EMBL" id="REGN01011410">
    <property type="protein sequence ID" value="RMZ97448.1"/>
    <property type="molecule type" value="Genomic_DNA"/>
</dbReference>
<proteinExistence type="predicted"/>
<evidence type="ECO:0000313" key="2">
    <source>
        <dbReference type="EMBL" id="RMZ97448.1"/>
    </source>
</evidence>
<gene>
    <name evidence="2" type="ORF">BpHYR1_007156</name>
</gene>
<protein>
    <submittedName>
        <fullName evidence="2">Uncharacterized protein</fullName>
    </submittedName>
</protein>
<evidence type="ECO:0000256" key="1">
    <source>
        <dbReference type="SAM" id="MobiDB-lite"/>
    </source>
</evidence>
<accession>A0A3M7PEK9</accession>
<name>A0A3M7PEK9_BRAPC</name>
<feature type="non-terminal residue" evidence="2">
    <location>
        <position position="1"/>
    </location>
</feature>
<organism evidence="2 3">
    <name type="scientific">Brachionus plicatilis</name>
    <name type="common">Marine rotifer</name>
    <name type="synonym">Brachionus muelleri</name>
    <dbReference type="NCBI Taxonomy" id="10195"/>
    <lineage>
        <taxon>Eukaryota</taxon>
        <taxon>Metazoa</taxon>
        <taxon>Spiralia</taxon>
        <taxon>Gnathifera</taxon>
        <taxon>Rotifera</taxon>
        <taxon>Eurotatoria</taxon>
        <taxon>Monogononta</taxon>
        <taxon>Pseudotrocha</taxon>
        <taxon>Ploima</taxon>
        <taxon>Brachionidae</taxon>
        <taxon>Brachionus</taxon>
    </lineage>
</organism>
<feature type="region of interest" description="Disordered" evidence="1">
    <location>
        <begin position="40"/>
        <end position="67"/>
    </location>
</feature>
<dbReference type="AlphaFoldDB" id="A0A3M7PEK9"/>
<feature type="region of interest" description="Disordered" evidence="1">
    <location>
        <begin position="1"/>
        <end position="22"/>
    </location>
</feature>
<dbReference type="Proteomes" id="UP000276133">
    <property type="component" value="Unassembled WGS sequence"/>
</dbReference>
<evidence type="ECO:0000313" key="3">
    <source>
        <dbReference type="Proteomes" id="UP000276133"/>
    </source>
</evidence>
<comment type="caution">
    <text evidence="2">The sequence shown here is derived from an EMBL/GenBank/DDBJ whole genome shotgun (WGS) entry which is preliminary data.</text>
</comment>
<sequence>TLACDESNKQNSSFKNEGDIGRKNNFFPKAIAVNNRLSGMRFDRPDNKFSGKHDLLTKRGNKETINE</sequence>
<reference evidence="2 3" key="1">
    <citation type="journal article" date="2018" name="Sci. Rep.">
        <title>Genomic signatures of local adaptation to the degree of environmental predictability in rotifers.</title>
        <authorList>
            <person name="Franch-Gras L."/>
            <person name="Hahn C."/>
            <person name="Garcia-Roger E.M."/>
            <person name="Carmona M.J."/>
            <person name="Serra M."/>
            <person name="Gomez A."/>
        </authorList>
    </citation>
    <scope>NUCLEOTIDE SEQUENCE [LARGE SCALE GENOMIC DNA]</scope>
    <source>
        <strain evidence="2">HYR1</strain>
    </source>
</reference>